<feature type="region of interest" description="Disordered" evidence="4">
    <location>
        <begin position="420"/>
        <end position="444"/>
    </location>
</feature>
<feature type="compositionally biased region" description="Basic residues" evidence="4">
    <location>
        <begin position="90"/>
        <end position="123"/>
    </location>
</feature>
<organism evidence="8 9">
    <name type="scientific">Adineta steineri</name>
    <dbReference type="NCBI Taxonomy" id="433720"/>
    <lineage>
        <taxon>Eukaryota</taxon>
        <taxon>Metazoa</taxon>
        <taxon>Spiralia</taxon>
        <taxon>Gnathifera</taxon>
        <taxon>Rotifera</taxon>
        <taxon>Eurotatoria</taxon>
        <taxon>Bdelloidea</taxon>
        <taxon>Adinetida</taxon>
        <taxon>Adinetidae</taxon>
        <taxon>Adineta</taxon>
    </lineage>
</organism>
<feature type="region of interest" description="Disordered" evidence="4">
    <location>
        <begin position="480"/>
        <end position="552"/>
    </location>
</feature>
<dbReference type="GO" id="GO:0009967">
    <property type="term" value="P:positive regulation of signal transduction"/>
    <property type="evidence" value="ECO:0007669"/>
    <property type="project" value="UniProtKB-ARBA"/>
</dbReference>
<dbReference type="AlphaFoldDB" id="A0A819E9X2"/>
<evidence type="ECO:0000256" key="4">
    <source>
        <dbReference type="SAM" id="MobiDB-lite"/>
    </source>
</evidence>
<dbReference type="InterPro" id="IPR050502">
    <property type="entry name" value="Euk_RNA-bind_prot"/>
</dbReference>
<evidence type="ECO:0000313" key="7">
    <source>
        <dbReference type="EMBL" id="CAF3797639.1"/>
    </source>
</evidence>
<feature type="compositionally biased region" description="Low complexity" evidence="4">
    <location>
        <begin position="426"/>
        <end position="444"/>
    </location>
</feature>
<evidence type="ECO:0000256" key="2">
    <source>
        <dbReference type="ARBA" id="ARBA00022884"/>
    </source>
</evidence>
<feature type="domain" description="RRM" evidence="5">
    <location>
        <begin position="224"/>
        <end position="302"/>
    </location>
</feature>
<evidence type="ECO:0000313" key="8">
    <source>
        <dbReference type="EMBL" id="CAF3847126.1"/>
    </source>
</evidence>
<dbReference type="GO" id="GO:0010629">
    <property type="term" value="P:negative regulation of gene expression"/>
    <property type="evidence" value="ECO:0007669"/>
    <property type="project" value="UniProtKB-ARBA"/>
</dbReference>
<feature type="compositionally biased region" description="Polar residues" evidence="4">
    <location>
        <begin position="202"/>
        <end position="214"/>
    </location>
</feature>
<evidence type="ECO:0000256" key="3">
    <source>
        <dbReference type="PROSITE-ProRule" id="PRU00176"/>
    </source>
</evidence>
<dbReference type="InterPro" id="IPR012677">
    <property type="entry name" value="Nucleotide-bd_a/b_plait_sf"/>
</dbReference>
<dbReference type="Pfam" id="PF00076">
    <property type="entry name" value="RRM_1"/>
    <property type="match status" value="3"/>
</dbReference>
<dbReference type="SMART" id="SM00360">
    <property type="entry name" value="RRM"/>
    <property type="match status" value="3"/>
</dbReference>
<evidence type="ECO:0000313" key="9">
    <source>
        <dbReference type="Proteomes" id="UP000663881"/>
    </source>
</evidence>
<dbReference type="EMBL" id="CAJNOE010000034">
    <property type="protein sequence ID" value="CAF0778751.1"/>
    <property type="molecule type" value="Genomic_DNA"/>
</dbReference>
<dbReference type="GO" id="GO:0005737">
    <property type="term" value="C:cytoplasm"/>
    <property type="evidence" value="ECO:0007669"/>
    <property type="project" value="UniProtKB-ARBA"/>
</dbReference>
<dbReference type="SUPFAM" id="SSF54928">
    <property type="entry name" value="RNA-binding domain, RBD"/>
    <property type="match status" value="3"/>
</dbReference>
<dbReference type="PANTHER" id="PTHR48025:SF1">
    <property type="entry name" value="RRM DOMAIN-CONTAINING PROTEIN"/>
    <property type="match status" value="1"/>
</dbReference>
<dbReference type="GO" id="GO:0003729">
    <property type="term" value="F:mRNA binding"/>
    <property type="evidence" value="ECO:0007669"/>
    <property type="project" value="UniProtKB-ARBA"/>
</dbReference>
<dbReference type="InterPro" id="IPR035979">
    <property type="entry name" value="RBD_domain_sf"/>
</dbReference>
<dbReference type="SMART" id="SM00361">
    <property type="entry name" value="RRM_1"/>
    <property type="match status" value="2"/>
</dbReference>
<dbReference type="EMBL" id="CAJOAY010001470">
    <property type="protein sequence ID" value="CAF3847126.1"/>
    <property type="molecule type" value="Genomic_DNA"/>
</dbReference>
<dbReference type="Proteomes" id="UP000663860">
    <property type="component" value="Unassembled WGS sequence"/>
</dbReference>
<feature type="compositionally biased region" description="Polar residues" evidence="4">
    <location>
        <begin position="138"/>
        <end position="160"/>
    </location>
</feature>
<dbReference type="PANTHER" id="PTHR48025">
    <property type="entry name" value="OS02G0815200 PROTEIN"/>
    <property type="match status" value="1"/>
</dbReference>
<feature type="compositionally biased region" description="Low complexity" evidence="4">
    <location>
        <begin position="8"/>
        <end position="24"/>
    </location>
</feature>
<dbReference type="Proteomes" id="UP000663881">
    <property type="component" value="Unassembled WGS sequence"/>
</dbReference>
<name>A0A819E9X2_9BILA</name>
<accession>A0A819E9X2</accession>
<dbReference type="PROSITE" id="PS50102">
    <property type="entry name" value="RRM"/>
    <property type="match status" value="3"/>
</dbReference>
<keyword evidence="2 3" id="KW-0694">RNA-binding</keyword>
<gene>
    <name evidence="6" type="ORF">IZO911_LOCUS5712</name>
    <name evidence="7" type="ORF">KXQ929_LOCUS16844</name>
    <name evidence="8" type="ORF">OKA104_LOCUS21271</name>
</gene>
<feature type="compositionally biased region" description="Basic residues" evidence="4">
    <location>
        <begin position="184"/>
        <end position="198"/>
    </location>
</feature>
<feature type="compositionally biased region" description="Low complexity" evidence="4">
    <location>
        <begin position="515"/>
        <end position="552"/>
    </location>
</feature>
<dbReference type="FunFam" id="3.30.70.330:FF:000383">
    <property type="entry name" value="Sex lethal, isoform D"/>
    <property type="match status" value="1"/>
</dbReference>
<feature type="domain" description="RRM" evidence="5">
    <location>
        <begin position="577"/>
        <end position="654"/>
    </location>
</feature>
<protein>
    <recommendedName>
        <fullName evidence="5">RRM domain-containing protein</fullName>
    </recommendedName>
</protein>
<evidence type="ECO:0000256" key="1">
    <source>
        <dbReference type="ARBA" id="ARBA00022737"/>
    </source>
</evidence>
<dbReference type="EMBL" id="CAJOBB010001036">
    <property type="protein sequence ID" value="CAF3797639.1"/>
    <property type="molecule type" value="Genomic_DNA"/>
</dbReference>
<keyword evidence="1" id="KW-0677">Repeat</keyword>
<proteinExistence type="predicted"/>
<dbReference type="InterPro" id="IPR003954">
    <property type="entry name" value="RRM_euk-type"/>
</dbReference>
<dbReference type="Gene3D" id="3.30.70.330">
    <property type="match status" value="3"/>
</dbReference>
<dbReference type="Proteomes" id="UP000663868">
    <property type="component" value="Unassembled WGS sequence"/>
</dbReference>
<sequence length="654" mass="73990">METRVSRLHSNSSSLSRSRSPISNNERRSISASPRRKSSTPLKSSTKRNHSDEEQDPDDRELLALDESSKNRVDETSSPIMSDTDENQQKKRSHHRHHHRHHKPSKSTKRSATHQRPSVKRSKKETVSTSHHNKSDGENSINSPEKNTSESEQSPSKQQVSSSDNESNNEEGMIEENNTPSEHRSHRRHHRHHKKHHSSSSINERNSQSPQSSIHAIPKNNKGTQLIVNYLPASLREADFYQLFARVGSVKLCKLITNRHTGHSYCYGFIEYHTKEDAIKAIEKYNGYGIEHKKLKVAYAEPKLKNNNDEDDDEDDDEVDNSQKYMDTSVQKNPNIYITELPDDFDEKMLKRLFSKYGEIVQAKILRDPRTRISRGVGFVLMTSTRYAERAVKALDGYVPSGSHKAISVRYADPKKTVTTSAQAGNNNNNNNNNNNSLSRLSSTSSMVGTMRSYGYPPGLSSLTMIDPYYAAALHHHHQQQHRAVMNMRELSPSPPPPPASYYASGNTRSSRMRSSSPGLPRSYSSSSSSKHNSNILTSTMTNSSSLRSSSQNPTSLAAAYELISKGCQQAIDPNGFVLYAFGLPRDCDENELEDLFRRYGDVYRVYIVKNYTTGESKGYSFVTMRNYDEACHAVDCLHNSTFQGRTIQVRFKQ</sequence>
<comment type="caution">
    <text evidence="8">The sequence shown here is derived from an EMBL/GenBank/DDBJ whole genome shotgun (WGS) entry which is preliminary data.</text>
</comment>
<dbReference type="InterPro" id="IPR000504">
    <property type="entry name" value="RRM_dom"/>
</dbReference>
<feature type="region of interest" description="Disordered" evidence="4">
    <location>
        <begin position="1"/>
        <end position="220"/>
    </location>
</feature>
<feature type="domain" description="RRM" evidence="5">
    <location>
        <begin position="334"/>
        <end position="414"/>
    </location>
</feature>
<feature type="compositionally biased region" description="Basic and acidic residues" evidence="4">
    <location>
        <begin position="60"/>
        <end position="75"/>
    </location>
</feature>
<evidence type="ECO:0000259" key="5">
    <source>
        <dbReference type="PROSITE" id="PS50102"/>
    </source>
</evidence>
<reference evidence="8" key="1">
    <citation type="submission" date="2021-02" db="EMBL/GenBank/DDBJ databases">
        <authorList>
            <person name="Nowell W R."/>
        </authorList>
    </citation>
    <scope>NUCLEOTIDE SEQUENCE</scope>
</reference>
<evidence type="ECO:0000313" key="6">
    <source>
        <dbReference type="EMBL" id="CAF0778751.1"/>
    </source>
</evidence>